<dbReference type="Gene3D" id="3.30.70.270">
    <property type="match status" value="1"/>
</dbReference>
<dbReference type="InterPro" id="IPR043128">
    <property type="entry name" value="Rev_trsase/Diguanyl_cyclase"/>
</dbReference>
<evidence type="ECO:0000256" key="4">
    <source>
        <dbReference type="ARBA" id="ARBA00022722"/>
    </source>
</evidence>
<evidence type="ECO:0000259" key="8">
    <source>
        <dbReference type="Pfam" id="PF17917"/>
    </source>
</evidence>
<keyword evidence="7" id="KW-0695">RNA-directed DNA polymerase</keyword>
<accession>A0A8T0EXY3</accession>
<dbReference type="GO" id="GO:0003964">
    <property type="term" value="F:RNA-directed DNA polymerase activity"/>
    <property type="evidence" value="ECO:0007669"/>
    <property type="project" value="UniProtKB-KW"/>
</dbReference>
<dbReference type="CDD" id="cd09274">
    <property type="entry name" value="RNase_HI_RT_Ty3"/>
    <property type="match status" value="1"/>
</dbReference>
<dbReference type="AlphaFoldDB" id="A0A8T0EXY3"/>
<dbReference type="GO" id="GO:0016787">
    <property type="term" value="F:hydrolase activity"/>
    <property type="evidence" value="ECO:0007669"/>
    <property type="project" value="UniProtKB-KW"/>
</dbReference>
<feature type="domain" description="Reverse transcriptase RNase H-like" evidence="8">
    <location>
        <begin position="311"/>
        <end position="415"/>
    </location>
</feature>
<reference evidence="9" key="2">
    <citation type="submission" date="2020-06" db="EMBL/GenBank/DDBJ databases">
        <authorList>
            <person name="Sheffer M."/>
        </authorList>
    </citation>
    <scope>NUCLEOTIDE SEQUENCE</scope>
</reference>
<evidence type="ECO:0000256" key="1">
    <source>
        <dbReference type="ARBA" id="ARBA00012493"/>
    </source>
</evidence>
<keyword evidence="4" id="KW-0540">Nuclease</keyword>
<keyword evidence="5" id="KW-0255">Endonuclease</keyword>
<evidence type="ECO:0000256" key="3">
    <source>
        <dbReference type="ARBA" id="ARBA00022695"/>
    </source>
</evidence>
<keyword evidence="10" id="KW-1185">Reference proteome</keyword>
<evidence type="ECO:0000313" key="9">
    <source>
        <dbReference type="EMBL" id="KAF8782544.1"/>
    </source>
</evidence>
<evidence type="ECO:0000256" key="6">
    <source>
        <dbReference type="ARBA" id="ARBA00022801"/>
    </source>
</evidence>
<evidence type="ECO:0000256" key="5">
    <source>
        <dbReference type="ARBA" id="ARBA00022759"/>
    </source>
</evidence>
<dbReference type="InterPro" id="IPR041373">
    <property type="entry name" value="RT_RNaseH"/>
</dbReference>
<reference evidence="9" key="1">
    <citation type="journal article" date="2020" name="bioRxiv">
        <title>Chromosome-level reference genome of the European wasp spider Argiope bruennichi: a resource for studies on range expansion and evolutionary adaptation.</title>
        <authorList>
            <person name="Sheffer M.M."/>
            <person name="Hoppe A."/>
            <person name="Krehenwinkel H."/>
            <person name="Uhl G."/>
            <person name="Kuss A.W."/>
            <person name="Jensen L."/>
            <person name="Jensen C."/>
            <person name="Gillespie R.G."/>
            <person name="Hoff K.J."/>
            <person name="Prost S."/>
        </authorList>
    </citation>
    <scope>NUCLEOTIDE SEQUENCE</scope>
</reference>
<dbReference type="PANTHER" id="PTHR34072">
    <property type="entry name" value="ENZYMATIC POLYPROTEIN-RELATED"/>
    <property type="match status" value="1"/>
</dbReference>
<protein>
    <recommendedName>
        <fullName evidence="1">RNA-directed DNA polymerase</fullName>
        <ecNumber evidence="1">2.7.7.49</ecNumber>
    </recommendedName>
</protein>
<dbReference type="EC" id="2.7.7.49" evidence="1"/>
<dbReference type="Proteomes" id="UP000807504">
    <property type="component" value="Unassembled WGS sequence"/>
</dbReference>
<keyword evidence="2" id="KW-0808">Transferase</keyword>
<evidence type="ECO:0000256" key="2">
    <source>
        <dbReference type="ARBA" id="ARBA00022679"/>
    </source>
</evidence>
<dbReference type="InterPro" id="IPR043502">
    <property type="entry name" value="DNA/RNA_pol_sf"/>
</dbReference>
<keyword evidence="6" id="KW-0378">Hydrolase</keyword>
<dbReference type="Pfam" id="PF17917">
    <property type="entry name" value="RT_RNaseH"/>
    <property type="match status" value="1"/>
</dbReference>
<comment type="caution">
    <text evidence="9">The sequence shown here is derived from an EMBL/GenBank/DDBJ whole genome shotgun (WGS) entry which is preliminary data.</text>
</comment>
<name>A0A8T0EXY3_ARGBR</name>
<sequence>MSRYTSIGKVNGVEVRILHDTGATPDLICNKYVKPHMYTNEEVWLRTPLEENLICLPLVEVELDCEMGHIITKAAVIRDFLDQGRYLLGNKTAALFEDLKTKKDAKVHMLIAVETRAQKKLLEIEKDGTQSVEQLDEKLNEITVERKEKRKRKRFYLWLKNLLYKISLKPLLKYLPKSKELKILIAEAQKKTYKVSKYVLENNMLFYKKTDEIGTERKLLVVPEKFREQLMIMAIKDFPTPTNKTQIRAFLDLAGYYRKYIPEFSVISAPLTNLLKGHCRKSTSGWNSSCRKAFEELKEKLSENPVLYSPNFSKRFIIRCDASNLGIGVVLTQLSDYDEEHLIMYLSKNFYLQSKSTVLQKECTAIIYAVQKLKCYFDGQQKFIIQTDHNPLVWLEKNSGTKPRLLRWALILQSFKF</sequence>
<dbReference type="PANTHER" id="PTHR34072:SF52">
    <property type="entry name" value="RIBONUCLEASE H"/>
    <property type="match status" value="1"/>
</dbReference>
<dbReference type="SUPFAM" id="SSF56672">
    <property type="entry name" value="DNA/RNA polymerases"/>
    <property type="match status" value="1"/>
</dbReference>
<proteinExistence type="predicted"/>
<dbReference type="FunFam" id="3.30.70.270:FF:000020">
    <property type="entry name" value="Transposon Tf2-6 polyprotein-like Protein"/>
    <property type="match status" value="1"/>
</dbReference>
<dbReference type="GO" id="GO:0004519">
    <property type="term" value="F:endonuclease activity"/>
    <property type="evidence" value="ECO:0007669"/>
    <property type="project" value="UniProtKB-KW"/>
</dbReference>
<organism evidence="9 10">
    <name type="scientific">Argiope bruennichi</name>
    <name type="common">Wasp spider</name>
    <name type="synonym">Aranea bruennichi</name>
    <dbReference type="NCBI Taxonomy" id="94029"/>
    <lineage>
        <taxon>Eukaryota</taxon>
        <taxon>Metazoa</taxon>
        <taxon>Ecdysozoa</taxon>
        <taxon>Arthropoda</taxon>
        <taxon>Chelicerata</taxon>
        <taxon>Arachnida</taxon>
        <taxon>Araneae</taxon>
        <taxon>Araneomorphae</taxon>
        <taxon>Entelegynae</taxon>
        <taxon>Araneoidea</taxon>
        <taxon>Araneidae</taxon>
        <taxon>Argiope</taxon>
    </lineage>
</organism>
<gene>
    <name evidence="9" type="ORF">HNY73_012813</name>
</gene>
<dbReference type="EMBL" id="JABXBU010001863">
    <property type="protein sequence ID" value="KAF8782544.1"/>
    <property type="molecule type" value="Genomic_DNA"/>
</dbReference>
<evidence type="ECO:0000313" key="10">
    <source>
        <dbReference type="Proteomes" id="UP000807504"/>
    </source>
</evidence>
<evidence type="ECO:0000256" key="7">
    <source>
        <dbReference type="ARBA" id="ARBA00022918"/>
    </source>
</evidence>
<keyword evidence="3" id="KW-0548">Nucleotidyltransferase</keyword>